<keyword evidence="3" id="KW-1185">Reference proteome</keyword>
<dbReference type="PANTHER" id="PTHR15225">
    <property type="entry name" value="INTERFERON-INDUCED PROTEIN 35/NMI N-MYC/STAT INTERACTING PROTEIN"/>
    <property type="match status" value="1"/>
</dbReference>
<dbReference type="Proteomes" id="UP001187415">
    <property type="component" value="Unassembled WGS sequence"/>
</dbReference>
<evidence type="ECO:0000313" key="3">
    <source>
        <dbReference type="Proteomes" id="UP001187415"/>
    </source>
</evidence>
<comment type="caution">
    <text evidence="2">The sequence shown here is derived from an EMBL/GenBank/DDBJ whole genome shotgun (WGS) entry which is preliminary data.</text>
</comment>
<name>A0AA88MC81_CHASR</name>
<dbReference type="PANTHER" id="PTHR15225:SF8">
    <property type="entry name" value="RNA-BINDING PROTEIN 43"/>
    <property type="match status" value="1"/>
</dbReference>
<protein>
    <recommendedName>
        <fullName evidence="1">NID domain-containing protein</fullName>
    </recommendedName>
</protein>
<reference evidence="2" key="1">
    <citation type="submission" date="2023-07" db="EMBL/GenBank/DDBJ databases">
        <title>Chromosome-level Genome Assembly of Striped Snakehead (Channa striata).</title>
        <authorList>
            <person name="Liu H."/>
        </authorList>
    </citation>
    <scope>NUCLEOTIDE SEQUENCE</scope>
    <source>
        <strain evidence="2">Gz</strain>
        <tissue evidence="2">Muscle</tissue>
    </source>
</reference>
<dbReference type="AlphaFoldDB" id="A0AA88MC81"/>
<gene>
    <name evidence="2" type="ORF">Q5P01_016926</name>
</gene>
<proteinExistence type="predicted"/>
<organism evidence="2 3">
    <name type="scientific">Channa striata</name>
    <name type="common">Snakehead murrel</name>
    <name type="synonym">Ophicephalus striatus</name>
    <dbReference type="NCBI Taxonomy" id="64152"/>
    <lineage>
        <taxon>Eukaryota</taxon>
        <taxon>Metazoa</taxon>
        <taxon>Chordata</taxon>
        <taxon>Craniata</taxon>
        <taxon>Vertebrata</taxon>
        <taxon>Euteleostomi</taxon>
        <taxon>Actinopterygii</taxon>
        <taxon>Neopterygii</taxon>
        <taxon>Teleostei</taxon>
        <taxon>Neoteleostei</taxon>
        <taxon>Acanthomorphata</taxon>
        <taxon>Anabantaria</taxon>
        <taxon>Anabantiformes</taxon>
        <taxon>Channoidei</taxon>
        <taxon>Channidae</taxon>
        <taxon>Channa</taxon>
    </lineage>
</organism>
<feature type="domain" description="NID" evidence="1">
    <location>
        <begin position="2"/>
        <end position="50"/>
    </location>
</feature>
<dbReference type="EMBL" id="JAUPFM010000013">
    <property type="protein sequence ID" value="KAK2833037.1"/>
    <property type="molecule type" value="Genomic_DNA"/>
</dbReference>
<evidence type="ECO:0000259" key="1">
    <source>
        <dbReference type="Pfam" id="PF07292"/>
    </source>
</evidence>
<sequence length="73" mass="8029">MITNLETKMSTSSRTLLLTGIPDVMEPDILQDLLEIHFQKNSNGGGEIEAFLYCPLGEQTSAVFEGISPKTEK</sequence>
<accession>A0AA88MC81</accession>
<evidence type="ECO:0000313" key="2">
    <source>
        <dbReference type="EMBL" id="KAK2833037.1"/>
    </source>
</evidence>
<dbReference type="InterPro" id="IPR009909">
    <property type="entry name" value="Nmi/IFP35_dom"/>
</dbReference>
<dbReference type="Pfam" id="PF07292">
    <property type="entry name" value="NID"/>
    <property type="match status" value="1"/>
</dbReference>